<evidence type="ECO:0000313" key="2">
    <source>
        <dbReference type="EMBL" id="CAI6332838.1"/>
    </source>
</evidence>
<keyword evidence="3" id="KW-1185">Reference proteome</keyword>
<evidence type="ECO:0000313" key="3">
    <source>
        <dbReference type="Proteomes" id="UP001152607"/>
    </source>
</evidence>
<evidence type="ECO:0008006" key="4">
    <source>
        <dbReference type="Google" id="ProtNLM"/>
    </source>
</evidence>
<gene>
    <name evidence="2" type="ORF">PDIGIT_LOCUS5870</name>
</gene>
<comment type="caution">
    <text evidence="2">The sequence shown here is derived from an EMBL/GenBank/DDBJ whole genome shotgun (WGS) entry which is preliminary data.</text>
</comment>
<accession>A0A9W4XIG2</accession>
<name>A0A9W4XIG2_9PLEO</name>
<feature type="region of interest" description="Disordered" evidence="1">
    <location>
        <begin position="190"/>
        <end position="225"/>
    </location>
</feature>
<dbReference type="InterPro" id="IPR019312">
    <property type="entry name" value="CNOT11"/>
</dbReference>
<proteinExistence type="predicted"/>
<protein>
    <recommendedName>
        <fullName evidence="4">CCR4-NOT transcription complex subunit 11</fullName>
    </recommendedName>
</protein>
<dbReference type="Pfam" id="PF10155">
    <property type="entry name" value="CNOT11"/>
    <property type="match status" value="1"/>
</dbReference>
<feature type="compositionally biased region" description="Polar residues" evidence="1">
    <location>
        <begin position="201"/>
        <end position="225"/>
    </location>
</feature>
<dbReference type="AlphaFoldDB" id="A0A9W4XIG2"/>
<dbReference type="OrthoDB" id="10265389at2759"/>
<dbReference type="EMBL" id="CAOQHR010000003">
    <property type="protein sequence ID" value="CAI6332838.1"/>
    <property type="molecule type" value="Genomic_DNA"/>
</dbReference>
<reference evidence="2" key="1">
    <citation type="submission" date="2023-01" db="EMBL/GenBank/DDBJ databases">
        <authorList>
            <person name="Van Ghelder C."/>
            <person name="Rancurel C."/>
        </authorList>
    </citation>
    <scope>NUCLEOTIDE SEQUENCE</scope>
    <source>
        <strain evidence="2">CNCM I-4278</strain>
    </source>
</reference>
<dbReference type="GO" id="GO:0030014">
    <property type="term" value="C:CCR4-NOT complex"/>
    <property type="evidence" value="ECO:0007669"/>
    <property type="project" value="InterPro"/>
</dbReference>
<evidence type="ECO:0000256" key="1">
    <source>
        <dbReference type="SAM" id="MobiDB-lite"/>
    </source>
</evidence>
<dbReference type="Proteomes" id="UP001152607">
    <property type="component" value="Unassembled WGS sequence"/>
</dbReference>
<organism evidence="2 3">
    <name type="scientific">Periconia digitata</name>
    <dbReference type="NCBI Taxonomy" id="1303443"/>
    <lineage>
        <taxon>Eukaryota</taxon>
        <taxon>Fungi</taxon>
        <taxon>Dikarya</taxon>
        <taxon>Ascomycota</taxon>
        <taxon>Pezizomycotina</taxon>
        <taxon>Dothideomycetes</taxon>
        <taxon>Pleosporomycetidae</taxon>
        <taxon>Pleosporales</taxon>
        <taxon>Massarineae</taxon>
        <taxon>Periconiaceae</taxon>
        <taxon>Periconia</taxon>
    </lineage>
</organism>
<sequence length="391" mass="44411">MDMNIAATLTRAEVAFCGDAERACGDVCQSLEKEKGSEAAGAGLGDLFAESLRLKNTLDAFEEKARTCPSWEILSVLVNCEYRLYLLNQHTPLRNNPFLSHWVESIQRLEQQLSTDSVITHDVATTDVGITGRDIWIVRLGLIKAVLQSRNVSYFADKNPKQLYLEYVQLQRRQSFDLRPYIRMLEEEDIYERTPEPPEPQSQDTPGVSTTQPENDSISTANRPSKLSNFQQWKQDILFRLKTEPGVAIPELTHLPIELSSLDFLTTLLQENTLQSCSIDPAPIISDYIQHALRLTEQMGEPSPAALTLSEPEQIHTHDDQFVDHGREAQTRAVKLLLLFIRNLIRKALVGIEAIYFEIQEICVRYVWIKEVREFRAFIEEGDGLGHEGVS</sequence>